<dbReference type="Gene3D" id="1.10.489.10">
    <property type="entry name" value="Chloroperoxidase-like"/>
    <property type="match status" value="1"/>
</dbReference>
<dbReference type="PANTHER" id="PTHR33577:SF9">
    <property type="entry name" value="PEROXIDASE STCC"/>
    <property type="match status" value="1"/>
</dbReference>
<dbReference type="OrthoDB" id="407298at2759"/>
<dbReference type="GO" id="GO:0004601">
    <property type="term" value="F:peroxidase activity"/>
    <property type="evidence" value="ECO:0007669"/>
    <property type="project" value="UniProtKB-KW"/>
</dbReference>
<evidence type="ECO:0000256" key="7">
    <source>
        <dbReference type="ARBA" id="ARBA00025795"/>
    </source>
</evidence>
<keyword evidence="5" id="KW-0560">Oxidoreductase</keyword>
<name>A0A5B0MEM9_PUCGR</name>
<evidence type="ECO:0000259" key="8">
    <source>
        <dbReference type="PROSITE" id="PS51405"/>
    </source>
</evidence>
<dbReference type="AlphaFoldDB" id="A0A5B0MEM9"/>
<keyword evidence="4" id="KW-0479">Metal-binding</keyword>
<dbReference type="GO" id="GO:0046872">
    <property type="term" value="F:metal ion binding"/>
    <property type="evidence" value="ECO:0007669"/>
    <property type="project" value="UniProtKB-KW"/>
</dbReference>
<feature type="domain" description="Heme haloperoxidase family profile" evidence="8">
    <location>
        <begin position="21"/>
        <end position="250"/>
    </location>
</feature>
<dbReference type="PANTHER" id="PTHR33577">
    <property type="entry name" value="STERIGMATOCYSTIN BIOSYNTHESIS PEROXIDASE STCC-RELATED"/>
    <property type="match status" value="1"/>
</dbReference>
<comment type="caution">
    <text evidence="9">The sequence shown here is derived from an EMBL/GenBank/DDBJ whole genome shotgun (WGS) entry which is preliminary data.</text>
</comment>
<dbReference type="OMA" id="FPTEFGW"/>
<protein>
    <recommendedName>
        <fullName evidence="8">Heme haloperoxidase family profile domain-containing protein</fullName>
    </recommendedName>
</protein>
<dbReference type="Pfam" id="PF01328">
    <property type="entry name" value="Peroxidase_2"/>
    <property type="match status" value="1"/>
</dbReference>
<accession>A0A5B0MEM9</accession>
<evidence type="ECO:0000256" key="6">
    <source>
        <dbReference type="ARBA" id="ARBA00023004"/>
    </source>
</evidence>
<keyword evidence="6" id="KW-0408">Iron</keyword>
<dbReference type="EMBL" id="VSWC01000157">
    <property type="protein sequence ID" value="KAA1075101.1"/>
    <property type="molecule type" value="Genomic_DNA"/>
</dbReference>
<dbReference type="Proteomes" id="UP000324748">
    <property type="component" value="Unassembled WGS sequence"/>
</dbReference>
<dbReference type="SUPFAM" id="SSF47571">
    <property type="entry name" value="Cloroperoxidase"/>
    <property type="match status" value="1"/>
</dbReference>
<evidence type="ECO:0000256" key="4">
    <source>
        <dbReference type="ARBA" id="ARBA00022723"/>
    </source>
</evidence>
<evidence type="ECO:0000256" key="5">
    <source>
        <dbReference type="ARBA" id="ARBA00023002"/>
    </source>
</evidence>
<keyword evidence="3" id="KW-0349">Heme</keyword>
<keyword evidence="10" id="KW-1185">Reference proteome</keyword>
<comment type="cofactor">
    <cofactor evidence="1">
        <name>heme b</name>
        <dbReference type="ChEBI" id="CHEBI:60344"/>
    </cofactor>
</comment>
<evidence type="ECO:0000313" key="9">
    <source>
        <dbReference type="EMBL" id="KAA1075101.1"/>
    </source>
</evidence>
<dbReference type="InterPro" id="IPR000028">
    <property type="entry name" value="Chloroperoxidase"/>
</dbReference>
<evidence type="ECO:0000313" key="10">
    <source>
        <dbReference type="Proteomes" id="UP000324748"/>
    </source>
</evidence>
<dbReference type="InterPro" id="IPR036851">
    <property type="entry name" value="Chloroperoxidase-like_sf"/>
</dbReference>
<proteinExistence type="inferred from homology"/>
<evidence type="ECO:0000256" key="1">
    <source>
        <dbReference type="ARBA" id="ARBA00001970"/>
    </source>
</evidence>
<reference evidence="9 10" key="1">
    <citation type="submission" date="2019-05" db="EMBL/GenBank/DDBJ databases">
        <title>Emergence of the Ug99 lineage of the wheat stem rust pathogen through somatic hybridization.</title>
        <authorList>
            <person name="Li F."/>
            <person name="Upadhyaya N.M."/>
            <person name="Sperschneider J."/>
            <person name="Matny O."/>
            <person name="Nguyen-Phuc H."/>
            <person name="Mago R."/>
            <person name="Raley C."/>
            <person name="Miller M.E."/>
            <person name="Silverstein K.A.T."/>
            <person name="Henningsen E."/>
            <person name="Hirsch C.D."/>
            <person name="Visser B."/>
            <person name="Pretorius Z.A."/>
            <person name="Steffenson B.J."/>
            <person name="Schwessinger B."/>
            <person name="Dodds P.N."/>
            <person name="Figueroa M."/>
        </authorList>
    </citation>
    <scope>NUCLEOTIDE SEQUENCE [LARGE SCALE GENOMIC DNA]</scope>
    <source>
        <strain evidence="9">21-0</strain>
    </source>
</reference>
<sequence>MQQVFFQEKRDEKHPLLENRGSGPDGAHPYHRKMLGCPCPAISAMINHSYLKVEDSSQKIPVHKLMIALVECYNLSWTFAIVFAIVGTLRLGKLFGFSIQELGEHGKIEHDASMTRFDADKGNALDPSPELIDQLFQSLGSGVDSKNKVVTLEDFAKKKLELESRLTKFENQSKDHINLLGRGEVCLALQANLCLRSGSESPEAGTASSDEGIAAKTDWMRTWFTEERLPVEQGWKKPVAKITLLGTLALMREMKAHQERLSRKKGALMFS</sequence>
<dbReference type="PROSITE" id="PS51405">
    <property type="entry name" value="HEME_HALOPEROXIDASE"/>
    <property type="match status" value="1"/>
</dbReference>
<evidence type="ECO:0000256" key="3">
    <source>
        <dbReference type="ARBA" id="ARBA00022617"/>
    </source>
</evidence>
<comment type="similarity">
    <text evidence="7">Belongs to the chloroperoxidase family.</text>
</comment>
<keyword evidence="2" id="KW-0575">Peroxidase</keyword>
<gene>
    <name evidence="9" type="ORF">PGT21_028788</name>
</gene>
<organism evidence="9 10">
    <name type="scientific">Puccinia graminis f. sp. tritici</name>
    <dbReference type="NCBI Taxonomy" id="56615"/>
    <lineage>
        <taxon>Eukaryota</taxon>
        <taxon>Fungi</taxon>
        <taxon>Dikarya</taxon>
        <taxon>Basidiomycota</taxon>
        <taxon>Pucciniomycotina</taxon>
        <taxon>Pucciniomycetes</taxon>
        <taxon>Pucciniales</taxon>
        <taxon>Pucciniaceae</taxon>
        <taxon>Puccinia</taxon>
    </lineage>
</organism>
<evidence type="ECO:0000256" key="2">
    <source>
        <dbReference type="ARBA" id="ARBA00022559"/>
    </source>
</evidence>